<accession>A0AAW0THM6</accession>
<protein>
    <recommendedName>
        <fullName evidence="1">Reverse transcriptase domain-containing protein</fullName>
    </recommendedName>
</protein>
<comment type="caution">
    <text evidence="2">The sequence shown here is derived from an EMBL/GenBank/DDBJ whole genome shotgun (WGS) entry which is preliminary data.</text>
</comment>
<proteinExistence type="predicted"/>
<evidence type="ECO:0000259" key="1">
    <source>
        <dbReference type="PROSITE" id="PS50878"/>
    </source>
</evidence>
<dbReference type="PROSITE" id="PS50878">
    <property type="entry name" value="RT_POL"/>
    <property type="match status" value="1"/>
</dbReference>
<dbReference type="EMBL" id="JARAKH010000030">
    <property type="protein sequence ID" value="KAK8387179.1"/>
    <property type="molecule type" value="Genomic_DNA"/>
</dbReference>
<name>A0AAW0THM6_SCYPA</name>
<dbReference type="Proteomes" id="UP001487740">
    <property type="component" value="Unassembled WGS sequence"/>
</dbReference>
<sequence>MSVIKSKTLLNAACKDVDESIDERIFLLPDSLNPLSDGCLQCNNGVRITLVDDVREEAPENGFRPEHHLSVMEDDVLAAITATPPGSATGLDGIRPLHLSQLIAEYTVEVGHRLLSALTELCYFTIAGNIPEHTREAFFGASLTAIKKKDGGMRPIVVGSIYRRLASKLLAKRMSSTLAAELNPFNWVGTPDMAIIKLDLSNAFNTVRISAILREVAAPLVSQAYSQPSPLHFGSNHLWSCHGVQ</sequence>
<dbReference type="AlphaFoldDB" id="A0AAW0THM6"/>
<keyword evidence="3" id="KW-1185">Reference proteome</keyword>
<reference evidence="2 3" key="1">
    <citation type="submission" date="2023-03" db="EMBL/GenBank/DDBJ databases">
        <title>High-quality genome of Scylla paramamosain provides insights in environmental adaptation.</title>
        <authorList>
            <person name="Zhang L."/>
        </authorList>
    </citation>
    <scope>NUCLEOTIDE SEQUENCE [LARGE SCALE GENOMIC DNA]</scope>
    <source>
        <strain evidence="2">LZ_2023a</strain>
        <tissue evidence="2">Muscle</tissue>
    </source>
</reference>
<gene>
    <name evidence="2" type="ORF">O3P69_018082</name>
</gene>
<organism evidence="2 3">
    <name type="scientific">Scylla paramamosain</name>
    <name type="common">Mud crab</name>
    <dbReference type="NCBI Taxonomy" id="85552"/>
    <lineage>
        <taxon>Eukaryota</taxon>
        <taxon>Metazoa</taxon>
        <taxon>Ecdysozoa</taxon>
        <taxon>Arthropoda</taxon>
        <taxon>Crustacea</taxon>
        <taxon>Multicrustacea</taxon>
        <taxon>Malacostraca</taxon>
        <taxon>Eumalacostraca</taxon>
        <taxon>Eucarida</taxon>
        <taxon>Decapoda</taxon>
        <taxon>Pleocyemata</taxon>
        <taxon>Brachyura</taxon>
        <taxon>Eubrachyura</taxon>
        <taxon>Portunoidea</taxon>
        <taxon>Portunidae</taxon>
        <taxon>Portuninae</taxon>
        <taxon>Scylla</taxon>
    </lineage>
</organism>
<evidence type="ECO:0000313" key="3">
    <source>
        <dbReference type="Proteomes" id="UP001487740"/>
    </source>
</evidence>
<dbReference type="InterPro" id="IPR000477">
    <property type="entry name" value="RT_dom"/>
</dbReference>
<feature type="domain" description="Reverse transcriptase" evidence="1">
    <location>
        <begin position="127"/>
        <end position="245"/>
    </location>
</feature>
<evidence type="ECO:0000313" key="2">
    <source>
        <dbReference type="EMBL" id="KAK8387179.1"/>
    </source>
</evidence>